<dbReference type="PANTHER" id="PTHR43377">
    <property type="entry name" value="BILIVERDIN REDUCTASE A"/>
    <property type="match status" value="1"/>
</dbReference>
<feature type="domain" description="GFO/IDH/MocA-like oxidoreductase" evidence="2">
    <location>
        <begin position="126"/>
        <end position="242"/>
    </location>
</feature>
<dbReference type="PANTHER" id="PTHR43377:SF1">
    <property type="entry name" value="BILIVERDIN REDUCTASE A"/>
    <property type="match status" value="1"/>
</dbReference>
<dbReference type="SUPFAM" id="SSF55347">
    <property type="entry name" value="Glyceraldehyde-3-phosphate dehydrogenase-like, C-terminal domain"/>
    <property type="match status" value="1"/>
</dbReference>
<dbReference type="GO" id="GO:0000166">
    <property type="term" value="F:nucleotide binding"/>
    <property type="evidence" value="ECO:0007669"/>
    <property type="project" value="InterPro"/>
</dbReference>
<dbReference type="InterPro" id="IPR055170">
    <property type="entry name" value="GFO_IDH_MocA-like_dom"/>
</dbReference>
<evidence type="ECO:0000313" key="4">
    <source>
        <dbReference type="Proteomes" id="UP000292235"/>
    </source>
</evidence>
<dbReference type="KEGG" id="strr:EKD16_06065"/>
<evidence type="ECO:0000259" key="2">
    <source>
        <dbReference type="Pfam" id="PF22725"/>
    </source>
</evidence>
<evidence type="ECO:0000313" key="3">
    <source>
        <dbReference type="EMBL" id="QBI53012.1"/>
    </source>
</evidence>
<organism evidence="3 4">
    <name type="scientific">Streptomonospora litoralis</name>
    <dbReference type="NCBI Taxonomy" id="2498135"/>
    <lineage>
        <taxon>Bacteria</taxon>
        <taxon>Bacillati</taxon>
        <taxon>Actinomycetota</taxon>
        <taxon>Actinomycetes</taxon>
        <taxon>Streptosporangiales</taxon>
        <taxon>Nocardiopsidaceae</taxon>
        <taxon>Streptomonospora</taxon>
    </lineage>
</organism>
<accession>A0A4V0ZJC6</accession>
<dbReference type="GO" id="GO:0016491">
    <property type="term" value="F:oxidoreductase activity"/>
    <property type="evidence" value="ECO:0007669"/>
    <property type="project" value="UniProtKB-KW"/>
</dbReference>
<dbReference type="InterPro" id="IPR051450">
    <property type="entry name" value="Gfo/Idh/MocA_Oxidoreductases"/>
</dbReference>
<dbReference type="EMBL" id="CP036455">
    <property type="protein sequence ID" value="QBI53012.1"/>
    <property type="molecule type" value="Genomic_DNA"/>
</dbReference>
<dbReference type="AlphaFoldDB" id="A0A4V0ZJC6"/>
<feature type="domain" description="Gfo/Idh/MocA-like oxidoreductase N-terminal" evidence="1">
    <location>
        <begin position="4"/>
        <end position="106"/>
    </location>
</feature>
<keyword evidence="4" id="KW-1185">Reference proteome</keyword>
<dbReference type="Gene3D" id="3.40.50.720">
    <property type="entry name" value="NAD(P)-binding Rossmann-like Domain"/>
    <property type="match status" value="1"/>
</dbReference>
<dbReference type="Proteomes" id="UP000292235">
    <property type="component" value="Chromosome"/>
</dbReference>
<gene>
    <name evidence="3" type="primary">pht4</name>
    <name evidence="3" type="ORF">EKD16_06065</name>
</gene>
<dbReference type="SUPFAM" id="SSF51735">
    <property type="entry name" value="NAD(P)-binding Rossmann-fold domains"/>
    <property type="match status" value="1"/>
</dbReference>
<dbReference type="Gene3D" id="3.30.360.10">
    <property type="entry name" value="Dihydrodipicolinate Reductase, domain 2"/>
    <property type="match status" value="1"/>
</dbReference>
<reference evidence="3 4" key="1">
    <citation type="submission" date="2019-02" db="EMBL/GenBank/DDBJ databases">
        <authorList>
            <person name="Khodamoradi S."/>
            <person name="Hahnke R.L."/>
            <person name="Kaempfer P."/>
            <person name="Schumann P."/>
            <person name="Rohde M."/>
            <person name="Steinert M."/>
            <person name="Luzhetskyy A."/>
            <person name="Wink J."/>
            <person name="Ruckert C."/>
        </authorList>
    </citation>
    <scope>NUCLEOTIDE SEQUENCE [LARGE SCALE GENOMIC DNA]</scope>
    <source>
        <strain evidence="3 4">M2</strain>
    </source>
</reference>
<evidence type="ECO:0000259" key="1">
    <source>
        <dbReference type="Pfam" id="PF01408"/>
    </source>
</evidence>
<dbReference type="InterPro" id="IPR000683">
    <property type="entry name" value="Gfo/Idh/MocA-like_OxRdtase_N"/>
</dbReference>
<dbReference type="InterPro" id="IPR036291">
    <property type="entry name" value="NAD(P)-bd_dom_sf"/>
</dbReference>
<dbReference type="Pfam" id="PF01408">
    <property type="entry name" value="GFO_IDH_MocA"/>
    <property type="match status" value="1"/>
</dbReference>
<dbReference type="Pfam" id="PF22725">
    <property type="entry name" value="GFO_IDH_MocA_C3"/>
    <property type="match status" value="1"/>
</dbReference>
<keyword evidence="3" id="KW-0560">Oxidoreductase</keyword>
<sequence>MLDALVIGMGWMGGLHAATYSRLDGVRLVGVVEPDETRHAALAEEFGVPVHPRAEDALGGVDVVSVCVPDDRHAAAAVPALTAGARVLVEKPLAVTSADARRILRARPDPDALSVGHILRFDPRVVRCRELVRSGELGELWHVEVWRDTTRMVAAAPAQRTSVAWFLGIHDADLVRHVTGLSAARVSALGRSVFSPNIDVAYAGVEYDAGVVGSMENNWTLPDGRPNRALAGLRVVGSRGAAEIDLGHLDLSHTTGTGSVNLDSRNWPSREHYGVANIRTEIEEFVRAARDGGPTPVPGEEGLAAVQVVEAVHASIAAGGSPVEVERGA</sequence>
<proteinExistence type="predicted"/>
<protein>
    <submittedName>
        <fullName evidence="3">4,5-dihydroxyphthalate dehydrogenase</fullName>
        <ecNumber evidence="3">1.-.-.-</ecNumber>
    </submittedName>
</protein>
<dbReference type="EC" id="1.-.-.-" evidence="3"/>
<name>A0A4V0ZJC6_9ACTN</name>
<dbReference type="RefSeq" id="WP_165498502.1">
    <property type="nucleotide sequence ID" value="NZ_CP036455.1"/>
</dbReference>